<reference evidence="1 2" key="1">
    <citation type="submission" date="2024-01" db="EMBL/GenBank/DDBJ databases">
        <title>The genome of the rayed Mediterranean limpet Patella caerulea (Linnaeus, 1758).</title>
        <authorList>
            <person name="Anh-Thu Weber A."/>
            <person name="Halstead-Nussloch G."/>
        </authorList>
    </citation>
    <scope>NUCLEOTIDE SEQUENCE [LARGE SCALE GENOMIC DNA]</scope>
    <source>
        <strain evidence="1">AATW-2023a</strain>
        <tissue evidence="1">Whole specimen</tissue>
    </source>
</reference>
<keyword evidence="2" id="KW-1185">Reference proteome</keyword>
<evidence type="ECO:0000313" key="1">
    <source>
        <dbReference type="EMBL" id="KAK6181882.1"/>
    </source>
</evidence>
<dbReference type="EMBL" id="JAZGQO010000007">
    <property type="protein sequence ID" value="KAK6181882.1"/>
    <property type="molecule type" value="Genomic_DNA"/>
</dbReference>
<dbReference type="Proteomes" id="UP001347796">
    <property type="component" value="Unassembled WGS sequence"/>
</dbReference>
<evidence type="ECO:0000313" key="2">
    <source>
        <dbReference type="Proteomes" id="UP001347796"/>
    </source>
</evidence>
<gene>
    <name evidence="1" type="ORF">SNE40_009660</name>
</gene>
<sequence length="112" mass="13147">MELRSNSMSYSIHKKRETKSREKILTDKICKLESLSGQNKLKSEELIKLTEHKNDFENIRNDYMKGDVIRSKAQWIEDGEKPSKYFCNLELNNFMNKTIQRVETGNGNTITD</sequence>
<dbReference type="AlphaFoldDB" id="A0AAN8JRQ2"/>
<name>A0AAN8JRQ2_PATCE</name>
<protein>
    <submittedName>
        <fullName evidence="1">Uncharacterized protein</fullName>
    </submittedName>
</protein>
<accession>A0AAN8JRQ2</accession>
<organism evidence="1 2">
    <name type="scientific">Patella caerulea</name>
    <name type="common">Rayed Mediterranean limpet</name>
    <dbReference type="NCBI Taxonomy" id="87958"/>
    <lineage>
        <taxon>Eukaryota</taxon>
        <taxon>Metazoa</taxon>
        <taxon>Spiralia</taxon>
        <taxon>Lophotrochozoa</taxon>
        <taxon>Mollusca</taxon>
        <taxon>Gastropoda</taxon>
        <taxon>Patellogastropoda</taxon>
        <taxon>Patelloidea</taxon>
        <taxon>Patellidae</taxon>
        <taxon>Patella</taxon>
    </lineage>
</organism>
<comment type="caution">
    <text evidence="1">The sequence shown here is derived from an EMBL/GenBank/DDBJ whole genome shotgun (WGS) entry which is preliminary data.</text>
</comment>
<proteinExistence type="predicted"/>